<dbReference type="Proteomes" id="UP000001549">
    <property type="component" value="Chromosome"/>
</dbReference>
<dbReference type="HOGENOM" id="CLU_1406945_0_0_11"/>
<sequence>MVVADLVRGVRVDAGLSVRALADAAGVAASTVHRIERGELQPTVDTLRRIVEAAGMRLHIDAHPDYSASMVGLARSIVSDIPAGDRTEPVRKAAELAHRFRGADPDIRRRMITATPPATGDQRWDAFLAALAEWLAVQKDLSVPAWAHHDSRYLRRGWWVTSMPSMRAWEYAGSPVSFQSHGVYLHRDSLTNI</sequence>
<reference evidence="2 3" key="1">
    <citation type="submission" date="2011-05" db="EMBL/GenBank/DDBJ databases">
        <title>Complete sequence of chromosome of Frankia symbiont of Datisca glomerata.</title>
        <authorList>
            <consortium name="US DOE Joint Genome Institute"/>
            <person name="Lucas S."/>
            <person name="Han J."/>
            <person name="Lapidus A."/>
            <person name="Cheng J.-F."/>
            <person name="Goodwin L."/>
            <person name="Pitluck S."/>
            <person name="Peters L."/>
            <person name="Mikhailova N."/>
            <person name="Chertkov O."/>
            <person name="Teshima H."/>
            <person name="Han C."/>
            <person name="Tapia R."/>
            <person name="Land M."/>
            <person name="Hauser L."/>
            <person name="Kyrpides N."/>
            <person name="Ivanova N."/>
            <person name="Pagani I."/>
            <person name="Berry A."/>
            <person name="Pawlowski K."/>
            <person name="Persson T."/>
            <person name="Vanden Heuvel B."/>
            <person name="Benson D."/>
            <person name="Woyke T."/>
        </authorList>
    </citation>
    <scope>NUCLEOTIDE SEQUENCE [LARGE SCALE GENOMIC DNA]</scope>
    <source>
        <strain evidence="3">4085684</strain>
    </source>
</reference>
<protein>
    <submittedName>
        <fullName evidence="2">Helix-turn-helix domain protein</fullName>
    </submittedName>
</protein>
<dbReference type="PROSITE" id="PS50943">
    <property type="entry name" value="HTH_CROC1"/>
    <property type="match status" value="1"/>
</dbReference>
<dbReference type="AlphaFoldDB" id="F8AX66"/>
<proteinExistence type="predicted"/>
<dbReference type="SUPFAM" id="SSF47413">
    <property type="entry name" value="lambda repressor-like DNA-binding domains"/>
    <property type="match status" value="1"/>
</dbReference>
<keyword evidence="3" id="KW-1185">Reference proteome</keyword>
<dbReference type="InterPro" id="IPR010982">
    <property type="entry name" value="Lambda_DNA-bd_dom_sf"/>
</dbReference>
<dbReference type="RefSeq" id="WP_013872393.1">
    <property type="nucleotide sequence ID" value="NC_015656.1"/>
</dbReference>
<dbReference type="InterPro" id="IPR001387">
    <property type="entry name" value="Cro/C1-type_HTH"/>
</dbReference>
<dbReference type="STRING" id="656024.FsymDg_0909"/>
<dbReference type="eggNOG" id="COG1813">
    <property type="taxonomic scope" value="Bacteria"/>
</dbReference>
<dbReference type="SMART" id="SM00530">
    <property type="entry name" value="HTH_XRE"/>
    <property type="match status" value="1"/>
</dbReference>
<dbReference type="GO" id="GO:0003677">
    <property type="term" value="F:DNA binding"/>
    <property type="evidence" value="ECO:0007669"/>
    <property type="project" value="InterPro"/>
</dbReference>
<dbReference type="Gene3D" id="1.10.260.40">
    <property type="entry name" value="lambda repressor-like DNA-binding domains"/>
    <property type="match status" value="1"/>
</dbReference>
<dbReference type="KEGG" id="fsy:FsymDg_0909"/>
<evidence type="ECO:0000259" key="1">
    <source>
        <dbReference type="PROSITE" id="PS50943"/>
    </source>
</evidence>
<organism evidence="2 3">
    <name type="scientific">Candidatus Protofrankia datiscae</name>
    <dbReference type="NCBI Taxonomy" id="2716812"/>
    <lineage>
        <taxon>Bacteria</taxon>
        <taxon>Bacillati</taxon>
        <taxon>Actinomycetota</taxon>
        <taxon>Actinomycetes</taxon>
        <taxon>Frankiales</taxon>
        <taxon>Frankiaceae</taxon>
        <taxon>Protofrankia</taxon>
    </lineage>
</organism>
<dbReference type="EMBL" id="CP002801">
    <property type="protein sequence ID" value="AEH08415.1"/>
    <property type="molecule type" value="Genomic_DNA"/>
</dbReference>
<dbReference type="Pfam" id="PF13560">
    <property type="entry name" value="HTH_31"/>
    <property type="match status" value="1"/>
</dbReference>
<gene>
    <name evidence="2" type="ordered locus">FsymDg_0909</name>
</gene>
<accession>F8AX66</accession>
<name>F8AX66_9ACTN</name>
<dbReference type="CDD" id="cd00093">
    <property type="entry name" value="HTH_XRE"/>
    <property type="match status" value="1"/>
</dbReference>
<evidence type="ECO:0000313" key="3">
    <source>
        <dbReference type="Proteomes" id="UP000001549"/>
    </source>
</evidence>
<evidence type="ECO:0000313" key="2">
    <source>
        <dbReference type="EMBL" id="AEH08415.1"/>
    </source>
</evidence>
<feature type="domain" description="HTH cro/C1-type" evidence="1">
    <location>
        <begin position="7"/>
        <end position="63"/>
    </location>
</feature>